<evidence type="ECO:0000313" key="2">
    <source>
        <dbReference type="EMBL" id="QDI90814.1"/>
    </source>
</evidence>
<evidence type="ECO:0000313" key="3">
    <source>
        <dbReference type="Proteomes" id="UP000319756"/>
    </source>
</evidence>
<dbReference type="RefSeq" id="WP_142088265.1">
    <property type="nucleotide sequence ID" value="NZ_CP035485.1"/>
</dbReference>
<protein>
    <submittedName>
        <fullName evidence="2">Uncharacterized protein</fullName>
    </submittedName>
</protein>
<feature type="transmembrane region" description="Helical" evidence="1">
    <location>
        <begin position="7"/>
        <end position="25"/>
    </location>
</feature>
<feature type="transmembrane region" description="Helical" evidence="1">
    <location>
        <begin position="72"/>
        <end position="95"/>
    </location>
</feature>
<dbReference type="KEGG" id="sale:EPH95_06180"/>
<feature type="transmembrane region" description="Helical" evidence="1">
    <location>
        <begin position="37"/>
        <end position="60"/>
    </location>
</feature>
<name>A0A514LG27_9BACI</name>
<gene>
    <name evidence="2" type="ORF">EPH95_06180</name>
</gene>
<keyword evidence="1" id="KW-1133">Transmembrane helix</keyword>
<proteinExistence type="predicted"/>
<keyword evidence="3" id="KW-1185">Reference proteome</keyword>
<organism evidence="2 3">
    <name type="scientific">Salicibibacter halophilus</name>
    <dbReference type="NCBI Taxonomy" id="2502791"/>
    <lineage>
        <taxon>Bacteria</taxon>
        <taxon>Bacillati</taxon>
        <taxon>Bacillota</taxon>
        <taxon>Bacilli</taxon>
        <taxon>Bacillales</taxon>
        <taxon>Bacillaceae</taxon>
        <taxon>Salicibibacter</taxon>
    </lineage>
</organism>
<keyword evidence="1" id="KW-0472">Membrane</keyword>
<evidence type="ECO:0000256" key="1">
    <source>
        <dbReference type="SAM" id="Phobius"/>
    </source>
</evidence>
<reference evidence="3" key="1">
    <citation type="submission" date="2019-01" db="EMBL/GenBank/DDBJ databases">
        <title>Genomic analysis of Salicibibacter sp. NKC3-5.</title>
        <authorList>
            <person name="Oh Y.J."/>
        </authorList>
    </citation>
    <scope>NUCLEOTIDE SEQUENCE [LARGE SCALE GENOMIC DNA]</scope>
    <source>
        <strain evidence="3">NKC3-5</strain>
    </source>
</reference>
<accession>A0A514LG27</accession>
<dbReference type="AlphaFoldDB" id="A0A514LG27"/>
<keyword evidence="1" id="KW-0812">Transmembrane</keyword>
<sequence>MTGQNNVFPLFLLSSVGLLCVYLILDFSILQLMHSALIGLFSLFFVVSFIPVIGLSISHMKEMQARKTGKSVNILLIGIWLFITSLSLLVAIFLFNNPPAF</sequence>
<dbReference type="Proteomes" id="UP000319756">
    <property type="component" value="Chromosome"/>
</dbReference>
<dbReference type="EMBL" id="CP035485">
    <property type="protein sequence ID" value="QDI90814.1"/>
    <property type="molecule type" value="Genomic_DNA"/>
</dbReference>